<dbReference type="Proteomes" id="UP000317935">
    <property type="component" value="Chromosome"/>
</dbReference>
<dbReference type="EMBL" id="AP019774">
    <property type="protein sequence ID" value="BCD70422.1"/>
    <property type="molecule type" value="Genomic_DNA"/>
</dbReference>
<evidence type="ECO:0000313" key="2">
    <source>
        <dbReference type="Proteomes" id="UP000317935"/>
    </source>
</evidence>
<sequence>MQKNHEYILSYAKDIKTKSLSKITREEKVKVFKDEKTGRFYYEGAGLAMGGGDGVVWEIDQI</sequence>
<organism evidence="1 2">
    <name type="scientific">Helicobacter suis</name>
    <dbReference type="NCBI Taxonomy" id="104628"/>
    <lineage>
        <taxon>Bacteria</taxon>
        <taxon>Pseudomonadati</taxon>
        <taxon>Campylobacterota</taxon>
        <taxon>Epsilonproteobacteria</taxon>
        <taxon>Campylobacterales</taxon>
        <taxon>Helicobacteraceae</taxon>
        <taxon>Helicobacter</taxon>
    </lineage>
</organism>
<name>A0A6J4D079_9HELI</name>
<dbReference type="RefSeq" id="WP_040499234.1">
    <property type="nucleotide sequence ID" value="NZ_AP019774.1"/>
</dbReference>
<accession>A0A6J4D079</accession>
<reference evidence="1 2" key="1">
    <citation type="submission" date="2019-06" db="EMBL/GenBank/DDBJ databases">
        <title>Complete genome sequence of Helicobacter suis SNTW101c.</title>
        <authorList>
            <person name="Rimbara E."/>
            <person name="Suzuki M."/>
            <person name="Matsui H."/>
            <person name="Nakamura M."/>
            <person name="Mori S."/>
            <person name="Shibayama K."/>
        </authorList>
    </citation>
    <scope>NUCLEOTIDE SEQUENCE [LARGE SCALE GENOMIC DNA]</scope>
    <source>
        <strain evidence="1 2">SNTW101c</strain>
    </source>
</reference>
<dbReference type="AlphaFoldDB" id="A0A6J4D079"/>
<protein>
    <submittedName>
        <fullName evidence="1">Uncharacterized protein</fullName>
    </submittedName>
</protein>
<gene>
    <name evidence="1" type="ORF">SNTW_10670</name>
</gene>
<evidence type="ECO:0000313" key="1">
    <source>
        <dbReference type="EMBL" id="BCD70422.1"/>
    </source>
</evidence>
<proteinExistence type="predicted"/>